<feature type="region of interest" description="Disordered" evidence="1">
    <location>
        <begin position="451"/>
        <end position="475"/>
    </location>
</feature>
<dbReference type="GO" id="GO:2000028">
    <property type="term" value="P:regulation of photoperiodism, flowering"/>
    <property type="evidence" value="ECO:0007669"/>
    <property type="project" value="InterPro"/>
</dbReference>
<feature type="region of interest" description="Disordered" evidence="1">
    <location>
        <begin position="1"/>
        <end position="32"/>
    </location>
</feature>
<proteinExistence type="predicted"/>
<dbReference type="GO" id="GO:0009909">
    <property type="term" value="P:regulation of flower development"/>
    <property type="evidence" value="ECO:0007669"/>
    <property type="project" value="EnsemblPlants"/>
</dbReference>
<dbReference type="GeneID" id="103487799"/>
<reference evidence="2" key="1">
    <citation type="submission" date="2023-03" db="UniProtKB">
        <authorList>
            <consortium name="EnsemblPlants"/>
        </authorList>
    </citation>
    <scope>IDENTIFICATION</scope>
</reference>
<dbReference type="AlphaFoldDB" id="A0A1S3BBA2"/>
<feature type="region of interest" description="Disordered" evidence="1">
    <location>
        <begin position="177"/>
        <end position="229"/>
    </location>
</feature>
<feature type="compositionally biased region" description="Polar residues" evidence="1">
    <location>
        <begin position="458"/>
        <end position="475"/>
    </location>
</feature>
<feature type="region of interest" description="Disordered" evidence="1">
    <location>
        <begin position="601"/>
        <end position="653"/>
    </location>
</feature>
<dbReference type="GO" id="GO:0007623">
    <property type="term" value="P:circadian rhythm"/>
    <property type="evidence" value="ECO:0007669"/>
    <property type="project" value="EnsemblPlants"/>
</dbReference>
<feature type="compositionally biased region" description="Polar residues" evidence="1">
    <location>
        <begin position="630"/>
        <end position="653"/>
    </location>
</feature>
<organism evidence="3 5">
    <name type="scientific">Cucumis melo</name>
    <name type="common">Muskmelon</name>
    <dbReference type="NCBI Taxonomy" id="3656"/>
    <lineage>
        <taxon>Eukaryota</taxon>
        <taxon>Viridiplantae</taxon>
        <taxon>Streptophyta</taxon>
        <taxon>Embryophyta</taxon>
        <taxon>Tracheophyta</taxon>
        <taxon>Spermatophyta</taxon>
        <taxon>Magnoliopsida</taxon>
        <taxon>eudicotyledons</taxon>
        <taxon>Gunneridae</taxon>
        <taxon>Pentapetalae</taxon>
        <taxon>rosids</taxon>
        <taxon>fabids</taxon>
        <taxon>Cucurbitales</taxon>
        <taxon>Cucurbitaceae</taxon>
        <taxon>Benincaseae</taxon>
        <taxon>Cucumis</taxon>
    </lineage>
</organism>
<dbReference type="GO" id="GO:0005667">
    <property type="term" value="C:transcription regulator complex"/>
    <property type="evidence" value="ECO:0007669"/>
    <property type="project" value="EnsemblPlants"/>
</dbReference>
<dbReference type="OrthoDB" id="1939092at2759"/>
<protein>
    <submittedName>
        <fullName evidence="4 5">Protein EARLY FLOWERING 3</fullName>
    </submittedName>
</protein>
<feature type="compositionally biased region" description="Polar residues" evidence="1">
    <location>
        <begin position="58"/>
        <end position="74"/>
    </location>
</feature>
<dbReference type="GO" id="GO:0009826">
    <property type="term" value="P:unidimensional cell growth"/>
    <property type="evidence" value="ECO:0007669"/>
    <property type="project" value="EnsemblPlants"/>
</dbReference>
<evidence type="ECO:0000313" key="5">
    <source>
        <dbReference type="RefSeq" id="XP_008444498.1"/>
    </source>
</evidence>
<dbReference type="GO" id="GO:0010031">
    <property type="term" value="P:circumnutation"/>
    <property type="evidence" value="ECO:0007669"/>
    <property type="project" value="EnsemblPlants"/>
</dbReference>
<dbReference type="GO" id="GO:0009649">
    <property type="term" value="P:entrainment of circadian clock"/>
    <property type="evidence" value="ECO:0007669"/>
    <property type="project" value="EnsemblPlants"/>
</dbReference>
<dbReference type="GO" id="GO:0000122">
    <property type="term" value="P:negative regulation of transcription by RNA polymerase II"/>
    <property type="evidence" value="ECO:0007669"/>
    <property type="project" value="EnsemblPlants"/>
</dbReference>
<evidence type="ECO:0000313" key="2">
    <source>
        <dbReference type="EnsemblPlants" id="MELO3C010769.2.1"/>
    </source>
</evidence>
<evidence type="ECO:0000313" key="3">
    <source>
        <dbReference type="Proteomes" id="UP001652600"/>
    </source>
</evidence>
<gene>
    <name evidence="4 5" type="primary">LOC103487799</name>
    <name evidence="2" type="synonym">103487799</name>
</gene>
<dbReference type="eggNOG" id="ENOG502QSB6">
    <property type="taxonomic scope" value="Eukaryota"/>
</dbReference>
<dbReference type="PANTHER" id="PTHR34281:SF2">
    <property type="entry name" value="PROTEIN EARLY FLOWERING 3"/>
    <property type="match status" value="1"/>
</dbReference>
<dbReference type="PANTHER" id="PTHR34281">
    <property type="entry name" value="PROTEIN EARLY FLOWERING 3"/>
    <property type="match status" value="1"/>
</dbReference>
<evidence type="ECO:0000313" key="4">
    <source>
        <dbReference type="RefSeq" id="XP_008444497.1"/>
    </source>
</evidence>
<feature type="compositionally biased region" description="Polar residues" evidence="1">
    <location>
        <begin position="179"/>
        <end position="195"/>
    </location>
</feature>
<accession>A0A1S3BBA2</accession>
<dbReference type="RefSeq" id="XP_008444497.1">
    <property type="nucleotide sequence ID" value="XM_008446275.2"/>
</dbReference>
<feature type="compositionally biased region" description="Polar residues" evidence="1">
    <location>
        <begin position="135"/>
        <end position="147"/>
    </location>
</feature>
<dbReference type="GO" id="GO:0010119">
    <property type="term" value="P:regulation of stomatal movement"/>
    <property type="evidence" value="ECO:0007669"/>
    <property type="project" value="EnsemblPlants"/>
</dbReference>
<keyword evidence="3" id="KW-1185">Reference proteome</keyword>
<sequence>MKRAKDDEKTMEPMFPRLHVNDTEKGWPRAPPRNKMALYEQFTVPSKRSSPGVLPLKTNISSKPVAIPSSSQGTGADGNLRLPLNLSSTTSTSQVGNSQALPSGEVNENPPLVQPEQSQQTTEAEDEDDFMVPVYNQSRMGKSGVQNSDHKEKLSSPGPKHSDCSTILQAGYEKGQNDLDLTSSSAHSRQVTNGKKVNEKSGVHPRKSTTNLSDRGNTDGLQKETNISKDKIFQDKSNTRFDKLQDSGVRLQRHSRSNIQLDESGCVVDVIEPTRFGEVDSVPCSRVDSHSSLKNESFNVPVDNVENHVERTYSSMQVGNADKSDIVSENSMVDSISGSEICPDDVVGIIGQKHFWKARRAIINQQRVFEVQVFELHRLIKVQRLIAGSPHLLLEDGVFLDSSSPSPLPAKKLRSDYTVKSHVQLQPSDDPKKPKHNVECSAENAVGKTSLPLEPINCQPSTNGPYSVQNPQPTSVSSDNKLSSWYQTSAHHWLVPVMSPSEGLIYKPYPGPGFIYGGCGPYGPMTPMMNPSYGFPASVHQGIGALPSTPMVGGSFFPPYGMPVMNPGMSGFAVDQVNWYAGDPNQLSGGVAASNIQHQTSYDVSTQRDRDENQTVSRTAKSQAPKRSEVQVSTASSPVCSPPSKVQGNKANRTAESHNVLPLFPLAPPLVEEGPQPSDSDQTRVIRVVPHNRRSANESAARIFQSIQNERKQYDSI</sequence>
<dbReference type="GO" id="GO:0009585">
    <property type="term" value="P:red, far-red light phototransduction"/>
    <property type="evidence" value="ECO:0007669"/>
    <property type="project" value="EnsemblPlants"/>
</dbReference>
<dbReference type="Gramene" id="MELO3C010769.2.1">
    <property type="protein sequence ID" value="MELO3C010769.2.1"/>
    <property type="gene ID" value="MELO3C010769.2"/>
</dbReference>
<dbReference type="GO" id="GO:0005634">
    <property type="term" value="C:nucleus"/>
    <property type="evidence" value="ECO:0007669"/>
    <property type="project" value="EnsemblPlants"/>
</dbReference>
<dbReference type="GO" id="GO:0048573">
    <property type="term" value="P:photoperiodism, flowering"/>
    <property type="evidence" value="ECO:0007669"/>
    <property type="project" value="EnsemblPlants"/>
</dbReference>
<feature type="compositionally biased region" description="Polar residues" evidence="1">
    <location>
        <begin position="208"/>
        <end position="225"/>
    </location>
</feature>
<dbReference type="Proteomes" id="UP001652600">
    <property type="component" value="Chromosome 3"/>
</dbReference>
<dbReference type="GO" id="GO:0009733">
    <property type="term" value="P:response to auxin"/>
    <property type="evidence" value="ECO:0007669"/>
    <property type="project" value="EnsemblPlants"/>
</dbReference>
<dbReference type="KEGG" id="cmo:103487799"/>
<dbReference type="RefSeq" id="XP_008444498.1">
    <property type="nucleotide sequence ID" value="XM_008446276.2"/>
</dbReference>
<dbReference type="GO" id="GO:0009409">
    <property type="term" value="P:response to cold"/>
    <property type="evidence" value="ECO:0007669"/>
    <property type="project" value="EnsemblPlants"/>
</dbReference>
<feature type="region of interest" description="Disordered" evidence="1">
    <location>
        <begin position="45"/>
        <end position="165"/>
    </location>
</feature>
<name>A0A1S3BBA2_CUCME</name>
<reference evidence="4 5" key="2">
    <citation type="submission" date="2025-04" db="UniProtKB">
        <authorList>
            <consortium name="RefSeq"/>
        </authorList>
    </citation>
    <scope>IDENTIFICATION</scope>
</reference>
<dbReference type="GO" id="GO:0009737">
    <property type="term" value="P:response to abscisic acid"/>
    <property type="evidence" value="ECO:0007669"/>
    <property type="project" value="EnsemblPlants"/>
</dbReference>
<dbReference type="EnsemblPlants" id="MELO3C010769.2.1">
    <property type="protein sequence ID" value="MELO3C010769.2.1"/>
    <property type="gene ID" value="MELO3C010769.2"/>
</dbReference>
<dbReference type="InterPro" id="IPR039319">
    <property type="entry name" value="ELF3-like"/>
</dbReference>
<feature type="compositionally biased region" description="Basic and acidic residues" evidence="1">
    <location>
        <begin position="1"/>
        <end position="11"/>
    </location>
</feature>
<evidence type="ECO:0000256" key="1">
    <source>
        <dbReference type="SAM" id="MobiDB-lite"/>
    </source>
</evidence>